<gene>
    <name evidence="2" type="ORF">N0F65_002057</name>
</gene>
<proteinExistence type="predicted"/>
<dbReference type="EMBL" id="DAKRPA010000009">
    <property type="protein sequence ID" value="DBA04295.1"/>
    <property type="molecule type" value="Genomic_DNA"/>
</dbReference>
<dbReference type="AlphaFoldDB" id="A0AAV2ZKC2"/>
<feature type="region of interest" description="Disordered" evidence="1">
    <location>
        <begin position="72"/>
        <end position="92"/>
    </location>
</feature>
<organism evidence="2 3">
    <name type="scientific">Lagenidium giganteum</name>
    <dbReference type="NCBI Taxonomy" id="4803"/>
    <lineage>
        <taxon>Eukaryota</taxon>
        <taxon>Sar</taxon>
        <taxon>Stramenopiles</taxon>
        <taxon>Oomycota</taxon>
        <taxon>Peronosporomycetes</taxon>
        <taxon>Pythiales</taxon>
        <taxon>Pythiaceae</taxon>
    </lineage>
</organism>
<reference evidence="2" key="2">
    <citation type="journal article" date="2023" name="Microbiol Resour">
        <title>Decontamination and Annotation of the Draft Genome Sequence of the Oomycete Lagenidium giganteum ARSEF 373.</title>
        <authorList>
            <person name="Morgan W.R."/>
            <person name="Tartar A."/>
        </authorList>
    </citation>
    <scope>NUCLEOTIDE SEQUENCE</scope>
    <source>
        <strain evidence="2">ARSEF 373</strain>
    </source>
</reference>
<sequence length="92" mass="10230">MKAQVLRAASAVLHEKHDAGVHMLRCVIIDDNRQAKVKVSSQASVQELVELARQRMQRKYPSEATSTKIVGLRNQRTQRGASPNGLAFGYNN</sequence>
<evidence type="ECO:0000256" key="1">
    <source>
        <dbReference type="SAM" id="MobiDB-lite"/>
    </source>
</evidence>
<comment type="caution">
    <text evidence="2">The sequence shown here is derived from an EMBL/GenBank/DDBJ whole genome shotgun (WGS) entry which is preliminary data.</text>
</comment>
<evidence type="ECO:0000313" key="2">
    <source>
        <dbReference type="EMBL" id="DBA04295.1"/>
    </source>
</evidence>
<evidence type="ECO:0000313" key="3">
    <source>
        <dbReference type="Proteomes" id="UP001146120"/>
    </source>
</evidence>
<reference evidence="2" key="1">
    <citation type="submission" date="2022-11" db="EMBL/GenBank/DDBJ databases">
        <authorList>
            <person name="Morgan W.R."/>
            <person name="Tartar A."/>
        </authorList>
    </citation>
    <scope>NUCLEOTIDE SEQUENCE</scope>
    <source>
        <strain evidence="2">ARSEF 373</strain>
    </source>
</reference>
<dbReference type="Proteomes" id="UP001146120">
    <property type="component" value="Unassembled WGS sequence"/>
</dbReference>
<feature type="compositionally biased region" description="Polar residues" evidence="1">
    <location>
        <begin position="72"/>
        <end position="81"/>
    </location>
</feature>
<keyword evidence="3" id="KW-1185">Reference proteome</keyword>
<name>A0AAV2ZKC2_9STRA</name>
<accession>A0AAV2ZKC2</accession>
<protein>
    <submittedName>
        <fullName evidence="2">Uncharacterized protein</fullName>
    </submittedName>
</protein>